<evidence type="ECO:0000313" key="2">
    <source>
        <dbReference type="Proteomes" id="UP000831880"/>
    </source>
</evidence>
<sequence>MMYRVYGDLWVIEADQINPIPSALLRKAARPDLAKEMGFIGGKMPLKYSPADGEEGLRKNIEQVKKCVTL</sequence>
<reference evidence="1 2" key="1">
    <citation type="submission" date="2022-04" db="EMBL/GenBank/DDBJ databases">
        <title>Halobacillus sp. isolated from saltern.</title>
        <authorList>
            <person name="Won M."/>
            <person name="Lee C.-M."/>
            <person name="Woen H.-Y."/>
            <person name="Kwon S.-W."/>
        </authorList>
    </citation>
    <scope>NUCLEOTIDE SEQUENCE [LARGE SCALE GENOMIC DNA]</scope>
    <source>
        <strain evidence="1 2">SSTM10-2</strain>
    </source>
</reference>
<name>A0ABY4H0D5_9BACI</name>
<protein>
    <submittedName>
        <fullName evidence="1">Uncharacterized protein</fullName>
    </submittedName>
</protein>
<keyword evidence="2" id="KW-1185">Reference proteome</keyword>
<accession>A0ABY4H0D5</accession>
<proteinExistence type="predicted"/>
<evidence type="ECO:0000313" key="1">
    <source>
        <dbReference type="EMBL" id="UOQ93365.1"/>
    </source>
</evidence>
<organism evidence="1 2">
    <name type="scientific">Halobacillus shinanisalinarum</name>
    <dbReference type="NCBI Taxonomy" id="2932258"/>
    <lineage>
        <taxon>Bacteria</taxon>
        <taxon>Bacillati</taxon>
        <taxon>Bacillota</taxon>
        <taxon>Bacilli</taxon>
        <taxon>Bacillales</taxon>
        <taxon>Bacillaceae</taxon>
        <taxon>Halobacillus</taxon>
    </lineage>
</organism>
<dbReference type="RefSeq" id="WP_244752965.1">
    <property type="nucleotide sequence ID" value="NZ_CP095074.1"/>
</dbReference>
<dbReference type="Proteomes" id="UP000831880">
    <property type="component" value="Chromosome"/>
</dbReference>
<dbReference type="EMBL" id="CP095074">
    <property type="protein sequence ID" value="UOQ93365.1"/>
    <property type="molecule type" value="Genomic_DNA"/>
</dbReference>
<gene>
    <name evidence="1" type="ORF">MUO14_23845</name>
</gene>